<sequence length="110" mass="11958">MDVASAVEATLAVATDEFAAKHGCVIYTGGGFAENWQAIEPLTALCLDKAALRGAAECLHDRLAQRGIFVGTVLVSGVVDPENERYKPDAIAEQYWSLHEHRDRVAVAYR</sequence>
<dbReference type="Proteomes" id="UP001431693">
    <property type="component" value="Unassembled WGS sequence"/>
</dbReference>
<dbReference type="RefSeq" id="WP_283722691.1">
    <property type="nucleotide sequence ID" value="NZ_JASJEX010000001.1"/>
</dbReference>
<gene>
    <name evidence="1" type="ORF">QJ043_00515</name>
</gene>
<accession>A0ABT6ZHN7</accession>
<keyword evidence="2" id="KW-1185">Reference proteome</keyword>
<name>A0ABT6ZHN7_9ACTN</name>
<protein>
    <submittedName>
        <fullName evidence="1">Uncharacterized protein</fullName>
    </submittedName>
</protein>
<proteinExistence type="predicted"/>
<comment type="caution">
    <text evidence="1">The sequence shown here is derived from an EMBL/GenBank/DDBJ whole genome shotgun (WGS) entry which is preliminary data.</text>
</comment>
<reference evidence="1" key="1">
    <citation type="submission" date="2023-05" db="EMBL/GenBank/DDBJ databases">
        <title>[olsenella] sp. nov., isolated from a pig farm feces dump.</title>
        <authorList>
            <person name="Chang Y.-H."/>
        </authorList>
    </citation>
    <scope>NUCLEOTIDE SEQUENCE</scope>
    <source>
        <strain evidence="1">YH-ols2217</strain>
    </source>
</reference>
<dbReference type="InterPro" id="IPR036291">
    <property type="entry name" value="NAD(P)-bd_dom_sf"/>
</dbReference>
<organism evidence="1 2">
    <name type="scientific">Kribbibacterium absianum</name>
    <dbReference type="NCBI Taxonomy" id="3044210"/>
    <lineage>
        <taxon>Bacteria</taxon>
        <taxon>Bacillati</taxon>
        <taxon>Actinomycetota</taxon>
        <taxon>Coriobacteriia</taxon>
        <taxon>Coriobacteriales</taxon>
        <taxon>Kribbibacteriaceae</taxon>
        <taxon>Kribbibacterium</taxon>
    </lineage>
</organism>
<dbReference type="EMBL" id="JASJEX010000001">
    <property type="protein sequence ID" value="MDJ1128570.1"/>
    <property type="molecule type" value="Genomic_DNA"/>
</dbReference>
<dbReference type="SUPFAM" id="SSF51735">
    <property type="entry name" value="NAD(P)-binding Rossmann-fold domains"/>
    <property type="match status" value="1"/>
</dbReference>
<dbReference type="Gene3D" id="3.40.50.720">
    <property type="entry name" value="NAD(P)-binding Rossmann-like Domain"/>
    <property type="match status" value="1"/>
</dbReference>
<evidence type="ECO:0000313" key="2">
    <source>
        <dbReference type="Proteomes" id="UP001431693"/>
    </source>
</evidence>
<evidence type="ECO:0000313" key="1">
    <source>
        <dbReference type="EMBL" id="MDJ1128570.1"/>
    </source>
</evidence>